<feature type="compositionally biased region" description="Low complexity" evidence="1">
    <location>
        <begin position="343"/>
        <end position="357"/>
    </location>
</feature>
<feature type="compositionally biased region" description="Polar residues" evidence="1">
    <location>
        <begin position="60"/>
        <end position="76"/>
    </location>
</feature>
<reference evidence="2 3" key="1">
    <citation type="journal article" date="2015" name="Genome Biol. Evol.">
        <title>Phylogenomic analyses indicate that early fungi evolved digesting cell walls of algal ancestors of land plants.</title>
        <authorList>
            <person name="Chang Y."/>
            <person name="Wang S."/>
            <person name="Sekimoto S."/>
            <person name="Aerts A.L."/>
            <person name="Choi C."/>
            <person name="Clum A."/>
            <person name="LaButti K.M."/>
            <person name="Lindquist E.A."/>
            <person name="Yee Ngan C."/>
            <person name="Ohm R.A."/>
            <person name="Salamov A.A."/>
            <person name="Grigoriev I.V."/>
            <person name="Spatafora J.W."/>
            <person name="Berbee M.L."/>
        </authorList>
    </citation>
    <scope>NUCLEOTIDE SEQUENCE [LARGE SCALE GENOMIC DNA]</scope>
    <source>
        <strain evidence="2 3">JEL478</strain>
    </source>
</reference>
<feature type="compositionally biased region" description="Polar residues" evidence="1">
    <location>
        <begin position="228"/>
        <end position="245"/>
    </location>
</feature>
<feature type="region of interest" description="Disordered" evidence="1">
    <location>
        <begin position="48"/>
        <end position="393"/>
    </location>
</feature>
<feature type="compositionally biased region" description="Polar residues" evidence="1">
    <location>
        <begin position="330"/>
        <end position="340"/>
    </location>
</feature>
<feature type="compositionally biased region" description="Basic and acidic residues" evidence="1">
    <location>
        <begin position="90"/>
        <end position="101"/>
    </location>
</feature>
<feature type="compositionally biased region" description="Low complexity" evidence="1">
    <location>
        <begin position="318"/>
        <end position="329"/>
    </location>
</feature>
<gene>
    <name evidence="2" type="ORF">M427DRAFT_48092</name>
</gene>
<feature type="compositionally biased region" description="Polar residues" evidence="1">
    <location>
        <begin position="358"/>
        <end position="367"/>
    </location>
</feature>
<organism evidence="2 3">
    <name type="scientific">Gonapodya prolifera (strain JEL478)</name>
    <name type="common">Monoblepharis prolifera</name>
    <dbReference type="NCBI Taxonomy" id="1344416"/>
    <lineage>
        <taxon>Eukaryota</taxon>
        <taxon>Fungi</taxon>
        <taxon>Fungi incertae sedis</taxon>
        <taxon>Chytridiomycota</taxon>
        <taxon>Chytridiomycota incertae sedis</taxon>
        <taxon>Monoblepharidomycetes</taxon>
        <taxon>Monoblepharidales</taxon>
        <taxon>Gonapodyaceae</taxon>
        <taxon>Gonapodya</taxon>
    </lineage>
</organism>
<proteinExistence type="predicted"/>
<feature type="compositionally biased region" description="Low complexity" evidence="1">
    <location>
        <begin position="48"/>
        <end position="59"/>
    </location>
</feature>
<evidence type="ECO:0000313" key="3">
    <source>
        <dbReference type="Proteomes" id="UP000070544"/>
    </source>
</evidence>
<keyword evidence="3" id="KW-1185">Reference proteome</keyword>
<dbReference type="AlphaFoldDB" id="A0A139A1A7"/>
<name>A0A139A1A7_GONPJ</name>
<dbReference type="EMBL" id="KQ965821">
    <property type="protein sequence ID" value="KXS10514.1"/>
    <property type="molecule type" value="Genomic_DNA"/>
</dbReference>
<accession>A0A139A1A7</accession>
<feature type="compositionally biased region" description="Basic and acidic residues" evidence="1">
    <location>
        <begin position="373"/>
        <end position="383"/>
    </location>
</feature>
<feature type="compositionally biased region" description="Basic and acidic residues" evidence="1">
    <location>
        <begin position="114"/>
        <end position="142"/>
    </location>
</feature>
<evidence type="ECO:0000313" key="2">
    <source>
        <dbReference type="EMBL" id="KXS10514.1"/>
    </source>
</evidence>
<sequence length="417" mass="44359">MSLGSSPALELTISNLNSQKRRIVPRTSFKSTDPWLHSQGVVMPRAASAVDDGAAAMASRNNSAVGSSMQSVTTGATPRGARNPGMPLSGKRDSHDRRSEGSRSSAGTSAKSDSSNRRGARNDKIERGDDEPSTRENRKSDPGLENSGSVYAMPVEVDQGATTSTQLTTRGAPPPSTKETNNRNNSTPELDSIQRSGQILSQSQSQDLQILAATSSHSRAELHGSNGAGRQQGYSDMTNQSQSSLKEGGREELQLSSEQEMSSNTKPNSLLSPPPLPGGPLTRSGSRRASIPTPLETVDSLSHSSGKMGDALRQFKESSSGSSVTGSTTLKTVNTKSPRMNDSLESTSQSSSRSNESTMDSTKSSAESPDPLLSRKDLSSEKTLRRRHQAEKSAYHDILSKTVILHLKFVSPTSTSQ</sequence>
<dbReference type="Proteomes" id="UP000070544">
    <property type="component" value="Unassembled WGS sequence"/>
</dbReference>
<evidence type="ECO:0000256" key="1">
    <source>
        <dbReference type="SAM" id="MobiDB-lite"/>
    </source>
</evidence>
<feature type="compositionally biased region" description="Low complexity" evidence="1">
    <location>
        <begin position="102"/>
        <end position="113"/>
    </location>
</feature>
<feature type="compositionally biased region" description="Polar residues" evidence="1">
    <location>
        <begin position="160"/>
        <end position="169"/>
    </location>
</feature>
<feature type="compositionally biased region" description="Polar residues" evidence="1">
    <location>
        <begin position="177"/>
        <end position="189"/>
    </location>
</feature>
<protein>
    <submittedName>
        <fullName evidence="2">Uncharacterized protein</fullName>
    </submittedName>
</protein>
<feature type="compositionally biased region" description="Low complexity" evidence="1">
    <location>
        <begin position="254"/>
        <end position="271"/>
    </location>
</feature>
<feature type="compositionally biased region" description="Low complexity" evidence="1">
    <location>
        <begin position="193"/>
        <end position="211"/>
    </location>
</feature>